<dbReference type="InterPro" id="IPR004358">
    <property type="entry name" value="Sig_transdc_His_kin-like_C"/>
</dbReference>
<keyword evidence="13 14" id="KW-0472">Membrane</keyword>
<dbReference type="SMART" id="SM00387">
    <property type="entry name" value="HATPase_c"/>
    <property type="match status" value="1"/>
</dbReference>
<evidence type="ECO:0000256" key="8">
    <source>
        <dbReference type="ARBA" id="ARBA00022741"/>
    </source>
</evidence>
<keyword evidence="8" id="KW-0547">Nucleotide-binding</keyword>
<keyword evidence="9" id="KW-0418">Kinase</keyword>
<dbReference type="InterPro" id="IPR003594">
    <property type="entry name" value="HATPase_dom"/>
</dbReference>
<keyword evidence="11 14" id="KW-1133">Transmembrane helix</keyword>
<keyword evidence="10" id="KW-0067">ATP-binding</keyword>
<evidence type="ECO:0000256" key="3">
    <source>
        <dbReference type="ARBA" id="ARBA00012438"/>
    </source>
</evidence>
<dbReference type="CDD" id="cd00082">
    <property type="entry name" value="HisKA"/>
    <property type="match status" value="1"/>
</dbReference>
<dbReference type="SMART" id="SM00304">
    <property type="entry name" value="HAMP"/>
    <property type="match status" value="1"/>
</dbReference>
<dbReference type="PROSITE" id="PS50109">
    <property type="entry name" value="HIS_KIN"/>
    <property type="match status" value="1"/>
</dbReference>
<evidence type="ECO:0000259" key="15">
    <source>
        <dbReference type="PROSITE" id="PS50109"/>
    </source>
</evidence>
<dbReference type="InterPro" id="IPR003660">
    <property type="entry name" value="HAMP_dom"/>
</dbReference>
<dbReference type="InterPro" id="IPR050398">
    <property type="entry name" value="HssS/ArlS-like"/>
</dbReference>
<dbReference type="InterPro" id="IPR036097">
    <property type="entry name" value="HisK_dim/P_sf"/>
</dbReference>
<evidence type="ECO:0000256" key="14">
    <source>
        <dbReference type="SAM" id="Phobius"/>
    </source>
</evidence>
<evidence type="ECO:0000256" key="2">
    <source>
        <dbReference type="ARBA" id="ARBA00004651"/>
    </source>
</evidence>
<evidence type="ECO:0000256" key="4">
    <source>
        <dbReference type="ARBA" id="ARBA00022475"/>
    </source>
</evidence>
<dbReference type="SUPFAM" id="SSF55874">
    <property type="entry name" value="ATPase domain of HSP90 chaperone/DNA topoisomerase II/histidine kinase"/>
    <property type="match status" value="1"/>
</dbReference>
<keyword evidence="5" id="KW-0597">Phosphoprotein</keyword>
<evidence type="ECO:0000256" key="13">
    <source>
        <dbReference type="ARBA" id="ARBA00023136"/>
    </source>
</evidence>
<comment type="caution">
    <text evidence="17">The sequence shown here is derived from an EMBL/GenBank/DDBJ whole genome shotgun (WGS) entry which is preliminary data.</text>
</comment>
<evidence type="ECO:0000313" key="18">
    <source>
        <dbReference type="Proteomes" id="UP000186058"/>
    </source>
</evidence>
<dbReference type="PANTHER" id="PTHR45528">
    <property type="entry name" value="SENSOR HISTIDINE KINASE CPXA"/>
    <property type="match status" value="1"/>
</dbReference>
<dbReference type="RefSeq" id="WP_083606972.1">
    <property type="nucleotide sequence ID" value="NZ_LVWI01000059.1"/>
</dbReference>
<feature type="domain" description="Histidine kinase" evidence="15">
    <location>
        <begin position="218"/>
        <end position="421"/>
    </location>
</feature>
<dbReference type="Pfam" id="PF00512">
    <property type="entry name" value="HisKA"/>
    <property type="match status" value="1"/>
</dbReference>
<feature type="transmembrane region" description="Helical" evidence="14">
    <location>
        <begin position="7"/>
        <end position="25"/>
    </location>
</feature>
<evidence type="ECO:0000256" key="5">
    <source>
        <dbReference type="ARBA" id="ARBA00022553"/>
    </source>
</evidence>
<comment type="subcellular location">
    <subcellularLocation>
        <location evidence="2">Cell membrane</location>
        <topology evidence="2">Multi-pass membrane protein</topology>
    </subcellularLocation>
</comment>
<comment type="catalytic activity">
    <reaction evidence="1">
        <text>ATP + protein L-histidine = ADP + protein N-phospho-L-histidine.</text>
        <dbReference type="EC" id="2.7.13.3"/>
    </reaction>
</comment>
<dbReference type="Proteomes" id="UP000186058">
    <property type="component" value="Unassembled WGS sequence"/>
</dbReference>
<keyword evidence="18" id="KW-1185">Reference proteome</keyword>
<dbReference type="Gene3D" id="6.10.340.10">
    <property type="match status" value="1"/>
</dbReference>
<gene>
    <name evidence="17" type="ORF">A3844_21940</name>
</gene>
<dbReference type="CDD" id="cd06225">
    <property type="entry name" value="HAMP"/>
    <property type="match status" value="1"/>
</dbReference>
<dbReference type="InterPro" id="IPR005467">
    <property type="entry name" value="His_kinase_dom"/>
</dbReference>
<dbReference type="InterPro" id="IPR003661">
    <property type="entry name" value="HisK_dim/P_dom"/>
</dbReference>
<accession>A0ABX3EMC6</accession>
<dbReference type="EC" id="2.7.13.3" evidence="3"/>
<keyword evidence="6" id="KW-0808">Transferase</keyword>
<dbReference type="PRINTS" id="PR00344">
    <property type="entry name" value="BCTRLSENSOR"/>
</dbReference>
<keyword evidence="7 14" id="KW-0812">Transmembrane</keyword>
<dbReference type="Gene3D" id="3.30.565.10">
    <property type="entry name" value="Histidine kinase-like ATPase, C-terminal domain"/>
    <property type="match status" value="1"/>
</dbReference>
<dbReference type="InterPro" id="IPR036890">
    <property type="entry name" value="HATPase_C_sf"/>
</dbReference>
<keyword evidence="4" id="KW-1003">Cell membrane</keyword>
<evidence type="ECO:0000256" key="11">
    <source>
        <dbReference type="ARBA" id="ARBA00022989"/>
    </source>
</evidence>
<evidence type="ECO:0000256" key="12">
    <source>
        <dbReference type="ARBA" id="ARBA00023012"/>
    </source>
</evidence>
<dbReference type="PROSITE" id="PS50885">
    <property type="entry name" value="HAMP"/>
    <property type="match status" value="1"/>
</dbReference>
<dbReference type="Gene3D" id="1.10.287.130">
    <property type="match status" value="1"/>
</dbReference>
<feature type="transmembrane region" description="Helical" evidence="14">
    <location>
        <begin position="127"/>
        <end position="149"/>
    </location>
</feature>
<proteinExistence type="predicted"/>
<dbReference type="CDD" id="cd00075">
    <property type="entry name" value="HATPase"/>
    <property type="match status" value="1"/>
</dbReference>
<evidence type="ECO:0000256" key="9">
    <source>
        <dbReference type="ARBA" id="ARBA00022777"/>
    </source>
</evidence>
<evidence type="ECO:0000256" key="1">
    <source>
        <dbReference type="ARBA" id="ARBA00000085"/>
    </source>
</evidence>
<evidence type="ECO:0000256" key="10">
    <source>
        <dbReference type="ARBA" id="ARBA00022840"/>
    </source>
</evidence>
<evidence type="ECO:0000256" key="6">
    <source>
        <dbReference type="ARBA" id="ARBA00022679"/>
    </source>
</evidence>
<evidence type="ECO:0000259" key="16">
    <source>
        <dbReference type="PROSITE" id="PS50885"/>
    </source>
</evidence>
<evidence type="ECO:0000256" key="7">
    <source>
        <dbReference type="ARBA" id="ARBA00022692"/>
    </source>
</evidence>
<dbReference type="SMART" id="SM00388">
    <property type="entry name" value="HisKA"/>
    <property type="match status" value="1"/>
</dbReference>
<feature type="domain" description="HAMP" evidence="16">
    <location>
        <begin position="151"/>
        <end position="203"/>
    </location>
</feature>
<dbReference type="SUPFAM" id="SSF47384">
    <property type="entry name" value="Homodimeric domain of signal transducing histidine kinase"/>
    <property type="match status" value="1"/>
</dbReference>
<dbReference type="SUPFAM" id="SSF158472">
    <property type="entry name" value="HAMP domain-like"/>
    <property type="match status" value="1"/>
</dbReference>
<reference evidence="17 18" key="1">
    <citation type="submission" date="2016-03" db="EMBL/GenBank/DDBJ databases">
        <authorList>
            <person name="Sant'Anna F.H."/>
            <person name="Ambrosini A."/>
            <person name="Souza R."/>
            <person name="Bach E."/>
            <person name="Fernandes G."/>
            <person name="Balsanelli E."/>
            <person name="Baura V.A."/>
            <person name="Souza E.M."/>
            <person name="Passaglia L."/>
        </authorList>
    </citation>
    <scope>NUCLEOTIDE SEQUENCE [LARGE SCALE GENOMIC DNA]</scope>
    <source>
        <strain evidence="17 18">P26E</strain>
    </source>
</reference>
<dbReference type="Pfam" id="PF02518">
    <property type="entry name" value="HATPase_c"/>
    <property type="match status" value="1"/>
</dbReference>
<organism evidence="17 18">
    <name type="scientific">Paenibacillus helianthi</name>
    <dbReference type="NCBI Taxonomy" id="1349432"/>
    <lineage>
        <taxon>Bacteria</taxon>
        <taxon>Bacillati</taxon>
        <taxon>Bacillota</taxon>
        <taxon>Bacilli</taxon>
        <taxon>Bacillales</taxon>
        <taxon>Paenibacillaceae</taxon>
        <taxon>Paenibacillus</taxon>
    </lineage>
</organism>
<protein>
    <recommendedName>
        <fullName evidence="3">histidine kinase</fullName>
        <ecNumber evidence="3">2.7.13.3</ecNumber>
    </recommendedName>
</protein>
<evidence type="ECO:0000313" key="17">
    <source>
        <dbReference type="EMBL" id="OKP83501.1"/>
    </source>
</evidence>
<keyword evidence="12" id="KW-0902">Two-component regulatory system</keyword>
<sequence length="421" mass="47008">MSIKKVTFLAVAILFMGIGVILFIFRSLNEAGIDVVAVNDITQSLAEHWGSQEQSELPSRQYGLEYTVLDSRGDLVGATRRGLSEDIDSAIHNRDTIVDITRNGTVLGKVIIFNNTSELWEKYRNNLLVFFGVMIMFITLFCLIYAVYIDRSIFRPFRKLQAFARHVAEGKLDMPLEMEEGNGFGAFAESFDLMREELAKARENERMANQSKKELVASLSHDIKTPVASIKAVSEVMILNSVIEDDINQLEVINSKADQINTLITNLFNATLEELQELNVTVTEESSTVLGDLIQNVDYYNRAVVSSIPECIVLVDLLRLLQVVDNVISNSYKYAGTSISVSASIKGQYLEIEFKDYGHGVSPEEIPLLLNKFYRAKNAVGKSGTGLGLYIAKYLMNKMSGDINCRNMDGGFVVILRLHIA</sequence>
<dbReference type="PANTHER" id="PTHR45528:SF1">
    <property type="entry name" value="SENSOR HISTIDINE KINASE CPXA"/>
    <property type="match status" value="1"/>
</dbReference>
<dbReference type="EMBL" id="LVWI01000059">
    <property type="protein sequence ID" value="OKP83501.1"/>
    <property type="molecule type" value="Genomic_DNA"/>
</dbReference>
<name>A0ABX3EMC6_9BACL</name>